<reference evidence="1 2" key="1">
    <citation type="journal article" date="2012" name="J. Bacteriol.">
        <title>Genome Sequence of Fibrella aestuarina BUZ 2T, a Filamentous Marine Bacterium.</title>
        <authorList>
            <person name="Filippini M."/>
            <person name="Qi W."/>
            <person name="Blom J."/>
            <person name="Goesmann A."/>
            <person name="Smits T.H."/>
            <person name="Bagheri H.C."/>
        </authorList>
    </citation>
    <scope>NUCLEOTIDE SEQUENCE [LARGE SCALE GENOMIC DNA]</scope>
    <source>
        <strain evidence="2">BUZ 2T</strain>
    </source>
</reference>
<dbReference type="AlphaFoldDB" id="I0KAS8"/>
<dbReference type="eggNOG" id="ENOG502ZJEG">
    <property type="taxonomic scope" value="Bacteria"/>
</dbReference>
<dbReference type="RefSeq" id="WP_015332330.1">
    <property type="nucleotide sequence ID" value="NC_020054.1"/>
</dbReference>
<sequence>MTTYTYLGDRLTDPDLKRASCTAVLDERGKCIRGKNGSMLVQLADGRKLVVIGHLLRKIAPDVIPSIMADVEEAVADLQTAERIKALLTDNSLACVITIGTEKIGLAQNAWLLPVMDQQINEIVKFLNNEPNEWE</sequence>
<proteinExistence type="predicted"/>
<dbReference type="STRING" id="1166018.FAES_3222"/>
<dbReference type="HOGENOM" id="CLU_1882674_0_0_10"/>
<dbReference type="Proteomes" id="UP000011058">
    <property type="component" value="Chromosome"/>
</dbReference>
<name>I0KAS8_9BACT</name>
<evidence type="ECO:0000313" key="2">
    <source>
        <dbReference type="Proteomes" id="UP000011058"/>
    </source>
</evidence>
<evidence type="ECO:0000313" key="1">
    <source>
        <dbReference type="EMBL" id="CCH01231.1"/>
    </source>
</evidence>
<keyword evidence="2" id="KW-1185">Reference proteome</keyword>
<dbReference type="OrthoDB" id="886933at2"/>
<gene>
    <name evidence="1" type="ORF">FAES_3222</name>
</gene>
<dbReference type="KEGG" id="fae:FAES_3222"/>
<protein>
    <submittedName>
        <fullName evidence="1">Uncharacterized protein</fullName>
    </submittedName>
</protein>
<accession>I0KAS8</accession>
<dbReference type="EMBL" id="HE796683">
    <property type="protein sequence ID" value="CCH01231.1"/>
    <property type="molecule type" value="Genomic_DNA"/>
</dbReference>
<organism evidence="1 2">
    <name type="scientific">Fibrella aestuarina BUZ 2</name>
    <dbReference type="NCBI Taxonomy" id="1166018"/>
    <lineage>
        <taxon>Bacteria</taxon>
        <taxon>Pseudomonadati</taxon>
        <taxon>Bacteroidota</taxon>
        <taxon>Cytophagia</taxon>
        <taxon>Cytophagales</taxon>
        <taxon>Spirosomataceae</taxon>
        <taxon>Fibrella</taxon>
    </lineage>
</organism>